<name>A0A0V1A7G9_9BILA</name>
<dbReference type="Proteomes" id="UP000054783">
    <property type="component" value="Unassembled WGS sequence"/>
</dbReference>
<reference evidence="1 2" key="1">
    <citation type="submission" date="2015-01" db="EMBL/GenBank/DDBJ databases">
        <title>Evolution of Trichinella species and genotypes.</title>
        <authorList>
            <person name="Korhonen P.K."/>
            <person name="Edoardo P."/>
            <person name="Giuseppe L.R."/>
            <person name="Gasser R.B."/>
        </authorList>
    </citation>
    <scope>NUCLEOTIDE SEQUENCE [LARGE SCALE GENOMIC DNA]</scope>
    <source>
        <strain evidence="1">ISS2496</strain>
    </source>
</reference>
<proteinExistence type="predicted"/>
<accession>A0A0V1A7G9</accession>
<evidence type="ECO:0000313" key="1">
    <source>
        <dbReference type="EMBL" id="KRY20753.1"/>
    </source>
</evidence>
<comment type="caution">
    <text evidence="1">The sequence shown here is derived from an EMBL/GenBank/DDBJ whole genome shotgun (WGS) entry which is preliminary data.</text>
</comment>
<evidence type="ECO:0000313" key="2">
    <source>
        <dbReference type="Proteomes" id="UP000054783"/>
    </source>
</evidence>
<gene>
    <name evidence="1" type="ORF">T12_9647</name>
</gene>
<dbReference type="EMBL" id="JYDQ01000022">
    <property type="protein sequence ID" value="KRY20753.1"/>
    <property type="molecule type" value="Genomic_DNA"/>
</dbReference>
<protein>
    <submittedName>
        <fullName evidence="1">Uncharacterized protein</fullName>
    </submittedName>
</protein>
<keyword evidence="2" id="KW-1185">Reference proteome</keyword>
<dbReference type="OrthoDB" id="10279094at2759"/>
<organism evidence="1 2">
    <name type="scientific">Trichinella patagoniensis</name>
    <dbReference type="NCBI Taxonomy" id="990121"/>
    <lineage>
        <taxon>Eukaryota</taxon>
        <taxon>Metazoa</taxon>
        <taxon>Ecdysozoa</taxon>
        <taxon>Nematoda</taxon>
        <taxon>Enoplea</taxon>
        <taxon>Dorylaimia</taxon>
        <taxon>Trichinellida</taxon>
        <taxon>Trichinellidae</taxon>
        <taxon>Trichinella</taxon>
    </lineage>
</organism>
<sequence>MAKSLCEQSTYVNYRTQCGQSYNCACGSLIRFSLIKAERAGRRLSGKIVHLCREIFSDALRKKANRAPPGEHRLLSKFHWPQGGLITALGGNGQSTNRTLISN</sequence>
<dbReference type="AlphaFoldDB" id="A0A0V1A7G9"/>